<feature type="compositionally biased region" description="Polar residues" evidence="1">
    <location>
        <begin position="250"/>
        <end position="265"/>
    </location>
</feature>
<comment type="caution">
    <text evidence="4">The sequence shown here is derived from an EMBL/GenBank/DDBJ whole genome shotgun (WGS) entry which is preliminary data.</text>
</comment>
<keyword evidence="2" id="KW-1133">Transmembrane helix</keyword>
<dbReference type="Proteomes" id="UP000774617">
    <property type="component" value="Unassembled WGS sequence"/>
</dbReference>
<feature type="region of interest" description="Disordered" evidence="1">
    <location>
        <begin position="300"/>
        <end position="322"/>
    </location>
</feature>
<name>A0ABQ8GQY5_9PEZI</name>
<evidence type="ECO:0000313" key="5">
    <source>
        <dbReference type="Proteomes" id="UP000774617"/>
    </source>
</evidence>
<keyword evidence="3" id="KW-0732">Signal</keyword>
<gene>
    <name evidence="4" type="ORF">B0J12DRAFT_724609</name>
</gene>
<proteinExistence type="predicted"/>
<feature type="transmembrane region" description="Helical" evidence="2">
    <location>
        <begin position="218"/>
        <end position="240"/>
    </location>
</feature>
<accession>A0ABQ8GQY5</accession>
<evidence type="ECO:0000313" key="4">
    <source>
        <dbReference type="EMBL" id="KAH7062607.1"/>
    </source>
</evidence>
<organism evidence="4 5">
    <name type="scientific">Macrophomina phaseolina</name>
    <dbReference type="NCBI Taxonomy" id="35725"/>
    <lineage>
        <taxon>Eukaryota</taxon>
        <taxon>Fungi</taxon>
        <taxon>Dikarya</taxon>
        <taxon>Ascomycota</taxon>
        <taxon>Pezizomycotina</taxon>
        <taxon>Dothideomycetes</taxon>
        <taxon>Dothideomycetes incertae sedis</taxon>
        <taxon>Botryosphaeriales</taxon>
        <taxon>Botryosphaeriaceae</taxon>
        <taxon>Macrophomina</taxon>
    </lineage>
</organism>
<keyword evidence="2" id="KW-0812">Transmembrane</keyword>
<keyword evidence="2" id="KW-0472">Membrane</keyword>
<protein>
    <recommendedName>
        <fullName evidence="6">Mid2 domain-containing protein</fullName>
    </recommendedName>
</protein>
<keyword evidence="5" id="KW-1185">Reference proteome</keyword>
<sequence length="322" mass="34056">MAVWYTFHRCLFLLSLVCAAIADDDNLWIYPTEPGPSNNFVANPSFTLGSKQTIEWTTTLDSYYIALFQQQIDPASGIQIETIYSVSGSGSGDQTFKWPVQTYDADRTKSPVYFFWINPGSSTGFTSHYFNISEGDTASAVASSATTTSSTVSQSTTSSTTPSSTTPSSTTSTTSNTAARTLVTSARPTATTPPSTSSTAAGGGNTTSNSPDVSIIKVALGVGLGLGIPLVLFAGIWIGLKAVRQRRPSSRSGYQHYNDQNAISQQGGGGEGREGWPMVPLPGGVDQKSTPVVEAPYFQSTAEAPGDLPPPAELDSGHHRWI</sequence>
<feature type="chain" id="PRO_5045160397" description="Mid2 domain-containing protein" evidence="3">
    <location>
        <begin position="23"/>
        <end position="322"/>
    </location>
</feature>
<evidence type="ECO:0008006" key="6">
    <source>
        <dbReference type="Google" id="ProtNLM"/>
    </source>
</evidence>
<feature type="signal peptide" evidence="3">
    <location>
        <begin position="1"/>
        <end position="22"/>
    </location>
</feature>
<evidence type="ECO:0000256" key="1">
    <source>
        <dbReference type="SAM" id="MobiDB-lite"/>
    </source>
</evidence>
<feature type="region of interest" description="Disordered" evidence="1">
    <location>
        <begin position="147"/>
        <end position="211"/>
    </location>
</feature>
<evidence type="ECO:0000256" key="3">
    <source>
        <dbReference type="SAM" id="SignalP"/>
    </source>
</evidence>
<evidence type="ECO:0000256" key="2">
    <source>
        <dbReference type="SAM" id="Phobius"/>
    </source>
</evidence>
<feature type="region of interest" description="Disordered" evidence="1">
    <location>
        <begin position="250"/>
        <end position="272"/>
    </location>
</feature>
<reference evidence="4 5" key="1">
    <citation type="journal article" date="2021" name="Nat. Commun.">
        <title>Genetic determinants of endophytism in the Arabidopsis root mycobiome.</title>
        <authorList>
            <person name="Mesny F."/>
            <person name="Miyauchi S."/>
            <person name="Thiergart T."/>
            <person name="Pickel B."/>
            <person name="Atanasova L."/>
            <person name="Karlsson M."/>
            <person name="Huettel B."/>
            <person name="Barry K.W."/>
            <person name="Haridas S."/>
            <person name="Chen C."/>
            <person name="Bauer D."/>
            <person name="Andreopoulos W."/>
            <person name="Pangilinan J."/>
            <person name="LaButti K."/>
            <person name="Riley R."/>
            <person name="Lipzen A."/>
            <person name="Clum A."/>
            <person name="Drula E."/>
            <person name="Henrissat B."/>
            <person name="Kohler A."/>
            <person name="Grigoriev I.V."/>
            <person name="Martin F.M."/>
            <person name="Hacquard S."/>
        </authorList>
    </citation>
    <scope>NUCLEOTIDE SEQUENCE [LARGE SCALE GENOMIC DNA]</scope>
    <source>
        <strain evidence="4 5">MPI-SDFR-AT-0080</strain>
    </source>
</reference>
<dbReference type="EMBL" id="JAGTJR010000003">
    <property type="protein sequence ID" value="KAH7062607.1"/>
    <property type="molecule type" value="Genomic_DNA"/>
</dbReference>